<dbReference type="AlphaFoldDB" id="V6TE37"/>
<comment type="caution">
    <text evidence="1">The sequence shown here is derived from an EMBL/GenBank/DDBJ whole genome shotgun (WGS) entry which is preliminary data.</text>
</comment>
<dbReference type="VEuPathDB" id="GiardiaDB:DHA2_150863"/>
<reference evidence="1 2" key="2">
    <citation type="journal article" date="2013" name="Genome Biol. Evol.">
        <title>Genome sequencing of Giardia lamblia genotypes A2 and B isolates (DH and GS) and comparative analysis with the genomes of genotypes A1 and E (WB and Pig).</title>
        <authorList>
            <person name="Adam R.D."/>
            <person name="Dahlstrom E.W."/>
            <person name="Martens C.A."/>
            <person name="Bruno D.P."/>
            <person name="Barbian K.D."/>
            <person name="Ricklefs S.M."/>
            <person name="Hernandez M.M."/>
            <person name="Narla N.P."/>
            <person name="Patel R.B."/>
            <person name="Porcella S.F."/>
            <person name="Nash T.E."/>
        </authorList>
    </citation>
    <scope>NUCLEOTIDE SEQUENCE [LARGE SCALE GENOMIC DNA]</scope>
    <source>
        <strain evidence="1 2">DH</strain>
    </source>
</reference>
<sequence>MDPSGIYLNDLESFTDDLSKYDAKLYLGLDELSIARRTAVNTQKEAATLHPHPPPPLYAPGARLPVDYQQDHSHQFSRVSEHKESNVAFRPKRPTSGAAQFYPQYPLPYAQHSQPIFSQRSASATPYQVPQMPSTMAPRPASSGIIYTSAAILKNRLADAPVQRQDNLFIRSTTTYREPVAVPCRLPVVPQLCYDYYDVPNYQY</sequence>
<evidence type="ECO:0000313" key="2">
    <source>
        <dbReference type="Proteomes" id="UP000018320"/>
    </source>
</evidence>
<dbReference type="VEuPathDB" id="GiardiaDB:QR46_2643"/>
<name>V6TE37_GIAIN</name>
<dbReference type="VEuPathDB" id="GiardiaDB:GL50803_008371"/>
<dbReference type="Proteomes" id="UP000018320">
    <property type="component" value="Unassembled WGS sequence"/>
</dbReference>
<gene>
    <name evidence="1" type="ORF">DHA2_150863</name>
</gene>
<proteinExistence type="predicted"/>
<evidence type="ECO:0000313" key="1">
    <source>
        <dbReference type="EMBL" id="ESU36964.1"/>
    </source>
</evidence>
<dbReference type="VEuPathDB" id="GiardiaDB:GL50581_295"/>
<dbReference type="EMBL" id="AHGT01000036">
    <property type="protein sequence ID" value="ESU36964.1"/>
    <property type="molecule type" value="Genomic_DNA"/>
</dbReference>
<organism evidence="1 2">
    <name type="scientific">Giardia intestinalis</name>
    <name type="common">Giardia lamblia</name>
    <dbReference type="NCBI Taxonomy" id="5741"/>
    <lineage>
        <taxon>Eukaryota</taxon>
        <taxon>Metamonada</taxon>
        <taxon>Diplomonadida</taxon>
        <taxon>Hexamitidae</taxon>
        <taxon>Giardiinae</taxon>
        <taxon>Giardia</taxon>
    </lineage>
</organism>
<protein>
    <submittedName>
        <fullName evidence="1">Uncharacterized protein</fullName>
    </submittedName>
</protein>
<reference evidence="2" key="1">
    <citation type="submission" date="2012-02" db="EMBL/GenBank/DDBJ databases">
        <title>Genome sequencing of Giardia lamblia Genotypes A2 and B isolates (DH and GS) and comparative analysis with the genomes of Genotypes A1 and E (WB and Pig).</title>
        <authorList>
            <person name="Adam R."/>
            <person name="Dahlstrom E."/>
            <person name="Martens C."/>
            <person name="Bruno D."/>
            <person name="Barbian K."/>
            <person name="Porcella S.F."/>
            <person name="Nash T."/>
        </authorList>
    </citation>
    <scope>NUCLEOTIDE SEQUENCE</scope>
    <source>
        <strain evidence="2">DH</strain>
    </source>
</reference>
<accession>V6TE37</accession>